<dbReference type="EMBL" id="MLAW01000028">
    <property type="protein sequence ID" value="OJJ24581.1"/>
    <property type="molecule type" value="Genomic_DNA"/>
</dbReference>
<organism evidence="2 3">
    <name type="scientific">Roseofilum reptotaenium AO1-A</name>
    <dbReference type="NCBI Taxonomy" id="1925591"/>
    <lineage>
        <taxon>Bacteria</taxon>
        <taxon>Bacillati</taxon>
        <taxon>Cyanobacteriota</taxon>
        <taxon>Cyanophyceae</taxon>
        <taxon>Desertifilales</taxon>
        <taxon>Desertifilaceae</taxon>
        <taxon>Roseofilum</taxon>
    </lineage>
</organism>
<accession>A0A1L9QPH5</accession>
<evidence type="ECO:0000313" key="3">
    <source>
        <dbReference type="Proteomes" id="UP000183940"/>
    </source>
</evidence>
<evidence type="ECO:0000259" key="1">
    <source>
        <dbReference type="Pfam" id="PF18480"/>
    </source>
</evidence>
<keyword evidence="3" id="KW-1185">Reference proteome</keyword>
<evidence type="ECO:0000313" key="2">
    <source>
        <dbReference type="EMBL" id="OJJ24581.1"/>
    </source>
</evidence>
<comment type="caution">
    <text evidence="2">The sequence shown here is derived from an EMBL/GenBank/DDBJ whole genome shotgun (WGS) entry which is preliminary data.</text>
</comment>
<dbReference type="STRING" id="1925591.BI308_15615"/>
<dbReference type="AlphaFoldDB" id="A0A1L9QPH5"/>
<proteinExistence type="predicted"/>
<protein>
    <recommendedName>
        <fullName evidence="1">DUF5615 domain-containing protein</fullName>
    </recommendedName>
</protein>
<gene>
    <name evidence="2" type="ORF">BI308_15615</name>
</gene>
<dbReference type="Pfam" id="PF18480">
    <property type="entry name" value="DUF5615"/>
    <property type="match status" value="1"/>
</dbReference>
<feature type="domain" description="DUF5615" evidence="1">
    <location>
        <begin position="6"/>
        <end position="96"/>
    </location>
</feature>
<dbReference type="InterPro" id="IPR041049">
    <property type="entry name" value="DUF5615"/>
</dbReference>
<reference evidence="2" key="1">
    <citation type="submission" date="2016-10" db="EMBL/GenBank/DDBJ databases">
        <title>CRISPR-Cas defence system in Roseofilum reptotaenium: evidence of a bacteriophage-cyanobacterium arms race in the coral black band disease.</title>
        <authorList>
            <person name="Buerger P."/>
            <person name="Wood-Charlson E.M."/>
            <person name="Weynberg K.D."/>
            <person name="Willis B."/>
            <person name="Van Oppen M.J."/>
        </authorList>
    </citation>
    <scope>NUCLEOTIDE SEQUENCE [LARGE SCALE GENOMIC DNA]</scope>
    <source>
        <strain evidence="2">AO1-A</strain>
    </source>
</reference>
<dbReference type="Proteomes" id="UP000183940">
    <property type="component" value="Unassembled WGS sequence"/>
</dbReference>
<sequence>MEESIKFHLDENVDGAIAEGLRRRGLDVTVTAQVGLLGASDEEQVAFALVQSRVVFTHDADFLRLHRRGVEHAGIVYCQQGKRSIGEMILSLVQISQFQTLESMYRHIEFI</sequence>
<name>A0A1L9QPH5_9CYAN</name>